<protein>
    <recommendedName>
        <fullName evidence="4">Ig-like domain-containing protein</fullName>
    </recommendedName>
</protein>
<feature type="non-terminal residue" evidence="2">
    <location>
        <position position="123"/>
    </location>
</feature>
<evidence type="ECO:0000256" key="1">
    <source>
        <dbReference type="SAM" id="SignalP"/>
    </source>
</evidence>
<dbReference type="PROSITE" id="PS51257">
    <property type="entry name" value="PROKAR_LIPOPROTEIN"/>
    <property type="match status" value="1"/>
</dbReference>
<dbReference type="AlphaFoldDB" id="A0A087TW18"/>
<evidence type="ECO:0000313" key="3">
    <source>
        <dbReference type="Proteomes" id="UP000054359"/>
    </source>
</evidence>
<evidence type="ECO:0000313" key="2">
    <source>
        <dbReference type="EMBL" id="KFM69307.1"/>
    </source>
</evidence>
<proteinExistence type="predicted"/>
<feature type="chain" id="PRO_5001830053" description="Ig-like domain-containing protein" evidence="1">
    <location>
        <begin position="30"/>
        <end position="123"/>
    </location>
</feature>
<accession>A0A087TW18</accession>
<keyword evidence="1" id="KW-0732">Signal</keyword>
<reference evidence="2 3" key="1">
    <citation type="submission" date="2013-11" db="EMBL/GenBank/DDBJ databases">
        <title>Genome sequencing of Stegodyphus mimosarum.</title>
        <authorList>
            <person name="Bechsgaard J."/>
        </authorList>
    </citation>
    <scope>NUCLEOTIDE SEQUENCE [LARGE SCALE GENOMIC DNA]</scope>
</reference>
<dbReference type="Proteomes" id="UP000054359">
    <property type="component" value="Unassembled WGS sequence"/>
</dbReference>
<sequence>MADTFLKIFGNTILLGALVLQISFISVACCPEISNARGNITEDFIVRAGTPIRIRCSLFSTQIVVDHSTYNVSSENLLIKFRGTYLYDTYIVDELTMEYFKHRATLYDQGPYFCYVKVRNVER</sequence>
<dbReference type="EMBL" id="KK117011">
    <property type="protein sequence ID" value="KFM69307.1"/>
    <property type="molecule type" value="Genomic_DNA"/>
</dbReference>
<keyword evidence="3" id="KW-1185">Reference proteome</keyword>
<name>A0A087TW18_STEMI</name>
<dbReference type="OrthoDB" id="10531623at2759"/>
<evidence type="ECO:0008006" key="4">
    <source>
        <dbReference type="Google" id="ProtNLM"/>
    </source>
</evidence>
<feature type="signal peptide" evidence="1">
    <location>
        <begin position="1"/>
        <end position="29"/>
    </location>
</feature>
<gene>
    <name evidence="2" type="ORF">X975_10160</name>
</gene>
<organism evidence="2 3">
    <name type="scientific">Stegodyphus mimosarum</name>
    <name type="common">African social velvet spider</name>
    <dbReference type="NCBI Taxonomy" id="407821"/>
    <lineage>
        <taxon>Eukaryota</taxon>
        <taxon>Metazoa</taxon>
        <taxon>Ecdysozoa</taxon>
        <taxon>Arthropoda</taxon>
        <taxon>Chelicerata</taxon>
        <taxon>Arachnida</taxon>
        <taxon>Araneae</taxon>
        <taxon>Araneomorphae</taxon>
        <taxon>Entelegynae</taxon>
        <taxon>Eresoidea</taxon>
        <taxon>Eresidae</taxon>
        <taxon>Stegodyphus</taxon>
    </lineage>
</organism>